<evidence type="ECO:0000313" key="3">
    <source>
        <dbReference type="Proteomes" id="UP001442841"/>
    </source>
</evidence>
<keyword evidence="2" id="KW-0378">Hydrolase</keyword>
<accession>A0ABZ3FLN7</accession>
<dbReference type="Proteomes" id="UP001442841">
    <property type="component" value="Chromosome"/>
</dbReference>
<keyword evidence="3" id="KW-1185">Reference proteome</keyword>
<dbReference type="RefSeq" id="WP_425308399.1">
    <property type="nucleotide sequence ID" value="NZ_CP154795.1"/>
</dbReference>
<reference evidence="2 3" key="1">
    <citation type="submission" date="2024-04" db="EMBL/GenBank/DDBJ databases">
        <title>Isolation of an actinomycete strain from pig manure.</title>
        <authorList>
            <person name="Gong T."/>
            <person name="Yu Z."/>
            <person name="An M."/>
            <person name="Wei C."/>
            <person name="Yang W."/>
            <person name="Liu L."/>
        </authorList>
    </citation>
    <scope>NUCLEOTIDE SEQUENCE [LARGE SCALE GENOMIC DNA]</scope>
    <source>
        <strain evidence="2 3">ZF39</strain>
    </source>
</reference>
<proteinExistence type="predicted"/>
<dbReference type="PRINTS" id="PR00412">
    <property type="entry name" value="EPOXHYDRLASE"/>
</dbReference>
<name>A0ABZ3FLN7_9ACTN</name>
<dbReference type="GO" id="GO:0016787">
    <property type="term" value="F:hydrolase activity"/>
    <property type="evidence" value="ECO:0007669"/>
    <property type="project" value="UniProtKB-KW"/>
</dbReference>
<feature type="domain" description="AB hydrolase-1" evidence="1">
    <location>
        <begin position="32"/>
        <end position="266"/>
    </location>
</feature>
<gene>
    <name evidence="2" type="ORF">AADG42_06455</name>
</gene>
<organism evidence="2 3">
    <name type="scientific">Ammonicoccus fulvus</name>
    <dbReference type="NCBI Taxonomy" id="3138240"/>
    <lineage>
        <taxon>Bacteria</taxon>
        <taxon>Bacillati</taxon>
        <taxon>Actinomycetota</taxon>
        <taxon>Actinomycetes</taxon>
        <taxon>Propionibacteriales</taxon>
        <taxon>Propionibacteriaceae</taxon>
        <taxon>Ammonicoccus</taxon>
    </lineage>
</organism>
<dbReference type="InterPro" id="IPR000073">
    <property type="entry name" value="AB_hydrolase_1"/>
</dbReference>
<evidence type="ECO:0000259" key="1">
    <source>
        <dbReference type="Pfam" id="PF00561"/>
    </source>
</evidence>
<dbReference type="PRINTS" id="PR00111">
    <property type="entry name" value="ABHYDROLASE"/>
</dbReference>
<protein>
    <submittedName>
        <fullName evidence="2">Alpha/beta hydrolase</fullName>
    </submittedName>
</protein>
<evidence type="ECO:0000313" key="2">
    <source>
        <dbReference type="EMBL" id="XAN06956.1"/>
    </source>
</evidence>
<dbReference type="Gene3D" id="3.40.50.1820">
    <property type="entry name" value="alpha/beta hydrolase"/>
    <property type="match status" value="1"/>
</dbReference>
<sequence>MSEENPAIGKSVKTGDFNTNYLEGGEDKGGTPVILMHGSGPGVTAYANWRGIIPILSEHFHVYAPDMVGFGYSDRPEGIEYNCQVWADQTFAFMEALGIKKAHLVGNSFGGSNAIRLTVDRPDSVDRLVLMGSMGVDFPIVEGEGLDTIWGYEPSVENMAKAIRTMAYGDELAQNENLAEARYKASIEPGFHESFAAMFPAPRQRWVQSQITPADQIRGIQQETLVIHGREDQVIPLSTSYALHQMIDKADLQVFAHCGHWVQIERQDDFALALINFFQREAVK</sequence>
<dbReference type="EMBL" id="CP154795">
    <property type="protein sequence ID" value="XAN06956.1"/>
    <property type="molecule type" value="Genomic_DNA"/>
</dbReference>
<dbReference type="SUPFAM" id="SSF53474">
    <property type="entry name" value="alpha/beta-Hydrolases"/>
    <property type="match status" value="1"/>
</dbReference>
<dbReference type="Pfam" id="PF00561">
    <property type="entry name" value="Abhydrolase_1"/>
    <property type="match status" value="1"/>
</dbReference>
<dbReference type="InterPro" id="IPR000639">
    <property type="entry name" value="Epox_hydrolase-like"/>
</dbReference>
<dbReference type="InterPro" id="IPR029058">
    <property type="entry name" value="AB_hydrolase_fold"/>
</dbReference>
<dbReference type="PANTHER" id="PTHR46438">
    <property type="entry name" value="ALPHA/BETA-HYDROLASES SUPERFAMILY PROTEIN"/>
    <property type="match status" value="1"/>
</dbReference>
<dbReference type="PANTHER" id="PTHR46438:SF11">
    <property type="entry name" value="LIPASE-RELATED"/>
    <property type="match status" value="1"/>
</dbReference>